<keyword evidence="4" id="KW-1185">Reference proteome</keyword>
<reference evidence="3 4" key="2">
    <citation type="submission" date="2024-05" db="EMBL/GenBank/DDBJ databases">
        <authorList>
            <person name="Chen Y."/>
            <person name="Shah S."/>
            <person name="Dougan E. K."/>
            <person name="Thang M."/>
            <person name="Chan C."/>
        </authorList>
    </citation>
    <scope>NUCLEOTIDE SEQUENCE [LARGE SCALE GENOMIC DNA]</scope>
</reference>
<feature type="compositionally biased region" description="Low complexity" evidence="1">
    <location>
        <begin position="1041"/>
        <end position="1071"/>
    </location>
</feature>
<dbReference type="EMBL" id="CAMXCT020002161">
    <property type="protein sequence ID" value="CAL1149504.1"/>
    <property type="molecule type" value="Genomic_DNA"/>
</dbReference>
<feature type="region of interest" description="Disordered" evidence="1">
    <location>
        <begin position="439"/>
        <end position="465"/>
    </location>
</feature>
<dbReference type="OrthoDB" id="461618at2759"/>
<feature type="region of interest" description="Disordered" evidence="1">
    <location>
        <begin position="325"/>
        <end position="382"/>
    </location>
</feature>
<feature type="region of interest" description="Disordered" evidence="1">
    <location>
        <begin position="1"/>
        <end position="95"/>
    </location>
</feature>
<reference evidence="2" key="1">
    <citation type="submission" date="2022-10" db="EMBL/GenBank/DDBJ databases">
        <authorList>
            <person name="Chen Y."/>
            <person name="Dougan E. K."/>
            <person name="Chan C."/>
            <person name="Rhodes N."/>
            <person name="Thang M."/>
        </authorList>
    </citation>
    <scope>NUCLEOTIDE SEQUENCE</scope>
</reference>
<name>A0A9P1CQW9_9DINO</name>
<evidence type="ECO:0000313" key="4">
    <source>
        <dbReference type="Proteomes" id="UP001152797"/>
    </source>
</evidence>
<feature type="compositionally biased region" description="Basic and acidic residues" evidence="1">
    <location>
        <begin position="352"/>
        <end position="382"/>
    </location>
</feature>
<feature type="region of interest" description="Disordered" evidence="1">
    <location>
        <begin position="879"/>
        <end position="1107"/>
    </location>
</feature>
<dbReference type="AlphaFoldDB" id="A0A9P1CQW9"/>
<feature type="compositionally biased region" description="Basic and acidic residues" evidence="1">
    <location>
        <begin position="72"/>
        <end position="87"/>
    </location>
</feature>
<evidence type="ECO:0000313" key="3">
    <source>
        <dbReference type="EMBL" id="CAL4783441.1"/>
    </source>
</evidence>
<feature type="compositionally biased region" description="Basic and acidic residues" evidence="1">
    <location>
        <begin position="439"/>
        <end position="460"/>
    </location>
</feature>
<protein>
    <submittedName>
        <fullName evidence="2">Uncharacterized protein</fullName>
    </submittedName>
</protein>
<dbReference type="EMBL" id="CAMXCT010002161">
    <property type="protein sequence ID" value="CAI3996129.1"/>
    <property type="molecule type" value="Genomic_DNA"/>
</dbReference>
<gene>
    <name evidence="2" type="ORF">C1SCF055_LOCUS22630</name>
</gene>
<feature type="compositionally biased region" description="Basic and acidic residues" evidence="1">
    <location>
        <begin position="1073"/>
        <end position="1094"/>
    </location>
</feature>
<organism evidence="2">
    <name type="scientific">Cladocopium goreaui</name>
    <dbReference type="NCBI Taxonomy" id="2562237"/>
    <lineage>
        <taxon>Eukaryota</taxon>
        <taxon>Sar</taxon>
        <taxon>Alveolata</taxon>
        <taxon>Dinophyceae</taxon>
        <taxon>Suessiales</taxon>
        <taxon>Symbiodiniaceae</taxon>
        <taxon>Cladocopium</taxon>
    </lineage>
</organism>
<dbReference type="EMBL" id="CAMXCT030002161">
    <property type="protein sequence ID" value="CAL4783441.1"/>
    <property type="molecule type" value="Genomic_DNA"/>
</dbReference>
<feature type="compositionally biased region" description="Basic and acidic residues" evidence="1">
    <location>
        <begin position="960"/>
        <end position="969"/>
    </location>
</feature>
<feature type="compositionally biased region" description="Low complexity" evidence="1">
    <location>
        <begin position="918"/>
        <end position="932"/>
    </location>
</feature>
<evidence type="ECO:0000313" key="2">
    <source>
        <dbReference type="EMBL" id="CAI3996129.1"/>
    </source>
</evidence>
<feature type="compositionally biased region" description="Basic and acidic residues" evidence="1">
    <location>
        <begin position="43"/>
        <end position="54"/>
    </location>
</feature>
<comment type="caution">
    <text evidence="2">The sequence shown here is derived from an EMBL/GenBank/DDBJ whole genome shotgun (WGS) entry which is preliminary data.</text>
</comment>
<evidence type="ECO:0000256" key="1">
    <source>
        <dbReference type="SAM" id="MobiDB-lite"/>
    </source>
</evidence>
<feature type="compositionally biased region" description="Basic and acidic residues" evidence="1">
    <location>
        <begin position="982"/>
        <end position="999"/>
    </location>
</feature>
<proteinExistence type="predicted"/>
<dbReference type="Proteomes" id="UP001152797">
    <property type="component" value="Unassembled WGS sequence"/>
</dbReference>
<sequence>MLGLALELQGDDTNNELALERQDAAPSPDRGGGGDAISEEESGEARETKSEPQSKHKRKRKVAQAKAAAADARNESRNENPESEAYKKCQGPCGKRKLSDQFNLDQAKCKECSLNVRSFWKNAKSQKVDKEMKNLEEKDPNTFKDILKEYCRERATAAQNHRKVKFNITEYKEGIVARSGDRKEVIREMMWEGQWMEAAKTAAHGFLTTEEAQSKWKQWEADPAIKKDDNGPRGFQRIAVPTRTELAEYEDVGRQRELMQAERISRNAKAETLTARAEMVLSEGNDPEKDRIGNMNLGDIRAKAQSSGVDMSEMCAPQIGEIADSAAAKRRRSSVSQRKKGDEDSQEDMDQEEKSESENDKCPEKGKKGKDKDENNKGKWFDAETKCRKAERVFLASIDSLQSNMEKVIKETQAALEEFRQAPDREEFQEEMQILERCVGKKLKEESQKKRDADDSKTTSRDVSALHRAGPCRDFELLKSLEYMRRHATNYRTCQSNDAIKKVTDESAEWKKVALTLLTAVKAAKTDLQSAKKRKDANQKKEEDKVARAAKAAAKSRADKIAAKGRTAEADTAQGKVRKRVAPQGIQGTTAAVERLGAFGKVFTGSSLRVTEGRAHAVWNQHTPNATKEMRELVAHMHVAAALPVTWRLHSEAEKQPPSDACSPAENKLDAAMKISTFGLAGCTVSHSRTEVGLLPCFRWVQAGTMMVAVGVPQTNSDMLQKMQDIMQSSSEDSIQKVCREEVLRFATVGPGDLLYIPPGAVVSHKVHSQDVLGMRFGILADEMKSRLESLVQAVSQQPPLVAVLTAAVTRLKPIGFGPEGGEEVMACDDDDAEEAGNQKAEGLNLLKPPKSATLQAEATEALPAASGGALIAEAVAEEPKVPKAPEEDVENGTAAKQEADGAPAVGTAEDTTKAAEEAAQAVPAAAETPAPMQTIVPGTPEKQESDAATATAALQDPAPEERSTENEKANAAPGVCTAKDTANEGEEKKKQAALEAQKESSTSTEPQEQAEGSPAATQPASLEASKEEKSDAVPAEKVVPASSSGPPSRPPSQTSPAEEPAAKAKALPKGAPKPEPKRGKDEKEAKKTKKTEAGEGQNQAKKQKRR</sequence>
<accession>A0A9P1CQW9</accession>